<proteinExistence type="predicted"/>
<feature type="domain" description="HTH iclR-type" evidence="4">
    <location>
        <begin position="24"/>
        <end position="86"/>
    </location>
</feature>
<dbReference type="Gene3D" id="3.30.450.40">
    <property type="match status" value="1"/>
</dbReference>
<dbReference type="PROSITE" id="PS51078">
    <property type="entry name" value="ICLR_ED"/>
    <property type="match status" value="1"/>
</dbReference>
<evidence type="ECO:0000256" key="1">
    <source>
        <dbReference type="ARBA" id="ARBA00023015"/>
    </source>
</evidence>
<dbReference type="GO" id="GO:0003677">
    <property type="term" value="F:DNA binding"/>
    <property type="evidence" value="ECO:0007669"/>
    <property type="project" value="UniProtKB-KW"/>
</dbReference>
<dbReference type="InterPro" id="IPR005471">
    <property type="entry name" value="Tscrpt_reg_IclR_N"/>
</dbReference>
<sequence length="285" mass="30863">MRESHSGVDSGSFLKYEAQTGSKFKSVRRVFRILDLVGQRGEELTAKELARKIGTNLSSCYYLLNILTDEGYIERIPRCGGYRLGPAITALNERRHGSDIGSVVEPVLEELARRSRKHAYFGVLSDGEVAIVCVKSPPKSPPAGVAEGFRGASHALALGKVLLAGMGSEYVEEYIEDHGLEAFTPRTIVQPALLHAQLNKVRMVGLALDFEEFAQNLCSMAAPIEREVGRVEGAIGLSTTARSIREAGQQHLVELVQWAAGEASALLKEGPQNRCVTSAGSKKSV</sequence>
<dbReference type="Pfam" id="PF01614">
    <property type="entry name" value="IclR_C"/>
    <property type="match status" value="1"/>
</dbReference>
<protein>
    <submittedName>
        <fullName evidence="6">Transcriptional regulator, IclR family</fullName>
    </submittedName>
</protein>
<dbReference type="EMBL" id="CADCVG010000055">
    <property type="protein sequence ID" value="CAA9453982.1"/>
    <property type="molecule type" value="Genomic_DNA"/>
</dbReference>
<dbReference type="Gene3D" id="1.10.10.10">
    <property type="entry name" value="Winged helix-like DNA-binding domain superfamily/Winged helix DNA-binding domain"/>
    <property type="match status" value="1"/>
</dbReference>
<keyword evidence="2" id="KW-0238">DNA-binding</keyword>
<gene>
    <name evidence="6" type="ORF">AVDCRST_MAG14-1305</name>
</gene>
<keyword evidence="1" id="KW-0805">Transcription regulation</keyword>
<reference evidence="6" key="1">
    <citation type="submission" date="2020-02" db="EMBL/GenBank/DDBJ databases">
        <authorList>
            <person name="Meier V. D."/>
        </authorList>
    </citation>
    <scope>NUCLEOTIDE SEQUENCE</scope>
    <source>
        <strain evidence="6">AVDCRST_MAG14</strain>
    </source>
</reference>
<dbReference type="PANTHER" id="PTHR30136:SF24">
    <property type="entry name" value="HTH-TYPE TRANSCRIPTIONAL REPRESSOR ALLR"/>
    <property type="match status" value="1"/>
</dbReference>
<accession>A0A6J4R2V2</accession>
<evidence type="ECO:0000259" key="5">
    <source>
        <dbReference type="PROSITE" id="PS51078"/>
    </source>
</evidence>
<dbReference type="InterPro" id="IPR050707">
    <property type="entry name" value="HTH_MetabolicPath_Reg"/>
</dbReference>
<evidence type="ECO:0000256" key="2">
    <source>
        <dbReference type="ARBA" id="ARBA00023125"/>
    </source>
</evidence>
<dbReference type="SUPFAM" id="SSF55781">
    <property type="entry name" value="GAF domain-like"/>
    <property type="match status" value="1"/>
</dbReference>
<dbReference type="InterPro" id="IPR036388">
    <property type="entry name" value="WH-like_DNA-bd_sf"/>
</dbReference>
<dbReference type="Pfam" id="PF09339">
    <property type="entry name" value="HTH_IclR"/>
    <property type="match status" value="1"/>
</dbReference>
<dbReference type="CDD" id="cd00090">
    <property type="entry name" value="HTH_ARSR"/>
    <property type="match status" value="1"/>
</dbReference>
<name>A0A6J4R2V2_9ACTN</name>
<dbReference type="SUPFAM" id="SSF46785">
    <property type="entry name" value="Winged helix' DNA-binding domain"/>
    <property type="match status" value="1"/>
</dbReference>
<dbReference type="GO" id="GO:0003700">
    <property type="term" value="F:DNA-binding transcription factor activity"/>
    <property type="evidence" value="ECO:0007669"/>
    <property type="project" value="TreeGrafter"/>
</dbReference>
<dbReference type="PROSITE" id="PS51077">
    <property type="entry name" value="HTH_ICLR"/>
    <property type="match status" value="1"/>
</dbReference>
<dbReference type="InterPro" id="IPR036390">
    <property type="entry name" value="WH_DNA-bd_sf"/>
</dbReference>
<keyword evidence="3" id="KW-0804">Transcription</keyword>
<feature type="domain" description="IclR-ED" evidence="5">
    <location>
        <begin position="80"/>
        <end position="269"/>
    </location>
</feature>
<evidence type="ECO:0000256" key="3">
    <source>
        <dbReference type="ARBA" id="ARBA00023163"/>
    </source>
</evidence>
<dbReference type="InterPro" id="IPR029016">
    <property type="entry name" value="GAF-like_dom_sf"/>
</dbReference>
<dbReference type="SMART" id="SM00346">
    <property type="entry name" value="HTH_ICLR"/>
    <property type="match status" value="1"/>
</dbReference>
<dbReference type="AlphaFoldDB" id="A0A6J4R2V2"/>
<dbReference type="PANTHER" id="PTHR30136">
    <property type="entry name" value="HELIX-TURN-HELIX TRANSCRIPTIONAL REGULATOR, ICLR FAMILY"/>
    <property type="match status" value="1"/>
</dbReference>
<organism evidence="6">
    <name type="scientific">uncultured Rubrobacteraceae bacterium</name>
    <dbReference type="NCBI Taxonomy" id="349277"/>
    <lineage>
        <taxon>Bacteria</taxon>
        <taxon>Bacillati</taxon>
        <taxon>Actinomycetota</taxon>
        <taxon>Rubrobacteria</taxon>
        <taxon>Rubrobacterales</taxon>
        <taxon>Rubrobacteraceae</taxon>
        <taxon>environmental samples</taxon>
    </lineage>
</organism>
<dbReference type="InterPro" id="IPR011991">
    <property type="entry name" value="ArsR-like_HTH"/>
</dbReference>
<evidence type="ECO:0000313" key="6">
    <source>
        <dbReference type="EMBL" id="CAA9453982.1"/>
    </source>
</evidence>
<evidence type="ECO:0000259" key="4">
    <source>
        <dbReference type="PROSITE" id="PS51077"/>
    </source>
</evidence>
<dbReference type="GO" id="GO:0045892">
    <property type="term" value="P:negative regulation of DNA-templated transcription"/>
    <property type="evidence" value="ECO:0007669"/>
    <property type="project" value="TreeGrafter"/>
</dbReference>
<dbReference type="InterPro" id="IPR014757">
    <property type="entry name" value="Tscrpt_reg_IclR_C"/>
</dbReference>